<dbReference type="STRING" id="1278073.MYSTI_06845"/>
<dbReference type="InterPro" id="IPR013211">
    <property type="entry name" value="LVIVD"/>
</dbReference>
<dbReference type="eggNOG" id="COG5276">
    <property type="taxonomic scope" value="Bacteria"/>
</dbReference>
<organism evidence="2 3">
    <name type="scientific">Myxococcus stipitatus (strain DSM 14675 / JCM 12634 / Mx s8)</name>
    <dbReference type="NCBI Taxonomy" id="1278073"/>
    <lineage>
        <taxon>Bacteria</taxon>
        <taxon>Pseudomonadati</taxon>
        <taxon>Myxococcota</taxon>
        <taxon>Myxococcia</taxon>
        <taxon>Myxococcales</taxon>
        <taxon>Cystobacterineae</taxon>
        <taxon>Myxococcaceae</taxon>
        <taxon>Myxococcus</taxon>
    </lineage>
</organism>
<dbReference type="RefSeq" id="WP_015352372.1">
    <property type="nucleotide sequence ID" value="NC_020126.1"/>
</dbReference>
<dbReference type="Pfam" id="PF08309">
    <property type="entry name" value="LVIVD"/>
    <property type="match status" value="4"/>
</dbReference>
<dbReference type="Proteomes" id="UP000011131">
    <property type="component" value="Chromosome"/>
</dbReference>
<proteinExistence type="predicted"/>
<evidence type="ECO:0000313" key="2">
    <source>
        <dbReference type="EMBL" id="AGC48118.1"/>
    </source>
</evidence>
<dbReference type="PROSITE" id="PS51257">
    <property type="entry name" value="PROKAR_LIPOPROTEIN"/>
    <property type="match status" value="1"/>
</dbReference>
<keyword evidence="3" id="KW-1185">Reference proteome</keyword>
<gene>
    <name evidence="2" type="ordered locus">MYSTI_06845</name>
</gene>
<protein>
    <submittedName>
        <fullName evidence="2">Putative lipoprotein</fullName>
    </submittedName>
</protein>
<evidence type="ECO:0000313" key="3">
    <source>
        <dbReference type="Proteomes" id="UP000011131"/>
    </source>
</evidence>
<dbReference type="SUPFAM" id="SSF101898">
    <property type="entry name" value="NHL repeat"/>
    <property type="match status" value="1"/>
</dbReference>
<dbReference type="PATRIC" id="fig|1278073.3.peg.6951"/>
<dbReference type="OrthoDB" id="8375at2"/>
<accession>L7UJC6</accession>
<evidence type="ECO:0000256" key="1">
    <source>
        <dbReference type="SAM" id="SignalP"/>
    </source>
</evidence>
<dbReference type="KEGG" id="msd:MYSTI_06845"/>
<keyword evidence="1" id="KW-0732">Signal</keyword>
<sequence>MPATSRSLSSLLAPLLLLSLTGCDDDPKPSPPDAGPYVWDGTYTEMADPGDWVDPGAPYAPCTFDSANAGATACEELSRFDVSRCDKEALAALPQEGIYQGIVRNEIVLRDGGVRVISTDLTVHLQGEDAGTIFGQPLLQRDTQGGDFALVGQLPVTSSTFAVVGCQRPAPHIITGCMATCRRGAFVRMSTFEAHRVARSGEPESSGGLTPLGEHRAALGQAVDVHVTQGHAYVVSLRHRNQPGGLTVFDVSNPRAPLLKTSISLEGNNDWNGVGSKGNALYIAGNGTGTLVYDISQPGNPVFIRLMPSGDYGTHTVLVDGNRLYTMGITTHVYDLADPLNPALLTVISLPEDATGGGSHDAFLYEQRLYISNSFGGYAVVDVSNLEEVRVLGRYLRPDQSFAHHSAVGTFGGKTIAFEGGEMSASHVRVLDVTDPAHIVKIGEFRMREVTSMHNLVLRGNLLYVAWYQEGVRVLDVSNPTQPRQVAHYQTYREEDPGRGDSNLEGAFGLTLPGDGHLYVADSSRGLLIFDER</sequence>
<reference evidence="2 3" key="1">
    <citation type="journal article" date="2013" name="Genome Announc.">
        <title>Complete genome sequence of Myxococcus stipitatus strain DSM 14675, a fruiting myxobacterium.</title>
        <authorList>
            <person name="Huntley S."/>
            <person name="Kneip S."/>
            <person name="Treuner-Lange A."/>
            <person name="Sogaard-Andersen L."/>
        </authorList>
    </citation>
    <scope>NUCLEOTIDE SEQUENCE [LARGE SCALE GENOMIC DNA]</scope>
    <source>
        <strain evidence="3">DSM 14675 / JCM 12634 / Mx s8</strain>
    </source>
</reference>
<dbReference type="EMBL" id="CP004025">
    <property type="protein sequence ID" value="AGC48118.1"/>
    <property type="molecule type" value="Genomic_DNA"/>
</dbReference>
<keyword evidence="2" id="KW-0449">Lipoprotein</keyword>
<dbReference type="HOGENOM" id="CLU_037203_0_0_7"/>
<dbReference type="AlphaFoldDB" id="L7UJC6"/>
<feature type="signal peptide" evidence="1">
    <location>
        <begin position="1"/>
        <end position="24"/>
    </location>
</feature>
<feature type="chain" id="PRO_5003984121" evidence="1">
    <location>
        <begin position="25"/>
        <end position="533"/>
    </location>
</feature>
<name>L7UJC6_MYXSD</name>